<sequence>MNLQFSQTQLFAIFIVLIMMASTVSIALLSQDPNPQPNPNQPDQPLNPGNQTTLPYSVTVNASVVQQLPRVILFATTDESDIQVIDTRLVSIPGIRLDSFNSYFRNDPSTGGLIYVAEVSFDPNQTNTQKLISDAGNINVFTQQPFGFAQALVSVPKNVTFHNTDFDVNHAYTFLDPLVPSYVSPETRPKDQIQVQLDAKFTGNTISELIASEVSNPLNDPKQRSATRLLTLDELKPLLVFGADTNYSASLDVNTLLPRLEQLPDVNQAQVTYSLVAPATVQFFFQDQNTRDDINQFFSDYNRISSFQLQSSATGFDIVLALQNPTEFESVKTDVTAKLSAKGMTPNQSFRFVSPVYRLRGQLETTKTDLNATATQLRSLLNLGDGLEVYQLGTSNTTYIQESMLDENSQKYFFDQNTMPIQVLPGKTVGQPVVIKIDFVTVRDKIVQLFNASEVKGMEGQPLPLGTTI</sequence>
<dbReference type="EMBL" id="JAGVWC010000002">
    <property type="protein sequence ID" value="MBS3060965.1"/>
    <property type="molecule type" value="Genomic_DNA"/>
</dbReference>
<dbReference type="Proteomes" id="UP000675968">
    <property type="component" value="Unassembled WGS sequence"/>
</dbReference>
<organism evidence="3 4">
    <name type="scientific">Candidatus Iainarchaeum sp</name>
    <dbReference type="NCBI Taxonomy" id="3101447"/>
    <lineage>
        <taxon>Archaea</taxon>
        <taxon>Candidatus Iainarchaeota</taxon>
        <taxon>Candidatus Iainarchaeia</taxon>
        <taxon>Candidatus Iainarchaeales</taxon>
        <taxon>Candidatus Iainarchaeaceae</taxon>
        <taxon>Candidatus Iainarchaeum</taxon>
    </lineage>
</organism>
<evidence type="ECO:0000313" key="4">
    <source>
        <dbReference type="Proteomes" id="UP000675968"/>
    </source>
</evidence>
<proteinExistence type="predicted"/>
<name>A0A8T4LC13_9ARCH</name>
<evidence type="ECO:0000256" key="2">
    <source>
        <dbReference type="SAM" id="Phobius"/>
    </source>
</evidence>
<keyword evidence="2" id="KW-1133">Transmembrane helix</keyword>
<protein>
    <submittedName>
        <fullName evidence="3">Uncharacterized protein</fullName>
    </submittedName>
</protein>
<comment type="caution">
    <text evidence="3">The sequence shown here is derived from an EMBL/GenBank/DDBJ whole genome shotgun (WGS) entry which is preliminary data.</text>
</comment>
<gene>
    <name evidence="3" type="ORF">J4215_00100</name>
</gene>
<feature type="transmembrane region" description="Helical" evidence="2">
    <location>
        <begin position="12"/>
        <end position="30"/>
    </location>
</feature>
<feature type="region of interest" description="Disordered" evidence="1">
    <location>
        <begin position="31"/>
        <end position="52"/>
    </location>
</feature>
<reference evidence="3" key="1">
    <citation type="submission" date="2021-03" db="EMBL/GenBank/DDBJ databases">
        <authorList>
            <person name="Jaffe A."/>
        </authorList>
    </citation>
    <scope>NUCLEOTIDE SEQUENCE</scope>
    <source>
        <strain evidence="3">RIFCSPLOWO2_01_FULL_AR10_48_17</strain>
    </source>
</reference>
<evidence type="ECO:0000313" key="3">
    <source>
        <dbReference type="EMBL" id="MBS3060965.1"/>
    </source>
</evidence>
<keyword evidence="2" id="KW-0812">Transmembrane</keyword>
<keyword evidence="2" id="KW-0472">Membrane</keyword>
<accession>A0A8T4LC13</accession>
<dbReference type="AlphaFoldDB" id="A0A8T4LC13"/>
<evidence type="ECO:0000256" key="1">
    <source>
        <dbReference type="SAM" id="MobiDB-lite"/>
    </source>
</evidence>
<reference evidence="3" key="2">
    <citation type="submission" date="2021-05" db="EMBL/GenBank/DDBJ databases">
        <title>Protein family content uncovers lineage relationships and bacterial pathway maintenance mechanisms in DPANN archaea.</title>
        <authorList>
            <person name="Castelle C.J."/>
            <person name="Meheust R."/>
            <person name="Jaffe A.L."/>
            <person name="Seitz K."/>
            <person name="Gong X."/>
            <person name="Baker B.J."/>
            <person name="Banfield J.F."/>
        </authorList>
    </citation>
    <scope>NUCLEOTIDE SEQUENCE</scope>
    <source>
        <strain evidence="3">RIFCSPLOWO2_01_FULL_AR10_48_17</strain>
    </source>
</reference>